<dbReference type="OrthoDB" id="5851455at2759"/>
<evidence type="ECO:0000256" key="2">
    <source>
        <dbReference type="SAM" id="SignalP"/>
    </source>
</evidence>
<proteinExistence type="predicted"/>
<keyword evidence="2" id="KW-0732">Signal</keyword>
<sequence length="266" mass="30053">MKQCAIVVSIFLSILFSLTSTCQQHSTFVLTYSEDKRAFHSRLFHVFYEPDFKSVAEMIKCQLSGTVKDVTLEEIQGKRELSSICKMEAYTSKIEDKTKQRNYMATITRQLKFSEALTRCDALNQLNLIKTPMNQWAVLIRGHATDIILPLKSEKGGFKKSSLDFALNSLFFASAYGFGDSTFKSLGGETGVREKLLFITVIVYVVVVFVAVVALVILVVLFFIRRKANIRKRESEKSKLLRNPANNTDNDAPVEIVYDSTSDIKS</sequence>
<dbReference type="WormBase" id="F44F4.3">
    <property type="protein sequence ID" value="CE00999"/>
    <property type="gene ID" value="WBGene00009702"/>
</dbReference>
<feature type="signal peptide" evidence="2">
    <location>
        <begin position="1"/>
        <end position="24"/>
    </location>
</feature>
<protein>
    <submittedName>
        <fullName evidence="3">DUF2330 domain-containing protein</fullName>
    </submittedName>
</protein>
<dbReference type="AlphaFoldDB" id="Q20403"/>
<dbReference type="PIR" id="T22185">
    <property type="entry name" value="T22185"/>
</dbReference>
<name>Q20403_CAEEL</name>
<dbReference type="HOGENOM" id="CLU_091467_0_0_1"/>
<dbReference type="Proteomes" id="UP000001940">
    <property type="component" value="Chromosome II"/>
</dbReference>
<dbReference type="CTD" id="185749"/>
<evidence type="ECO:0000256" key="1">
    <source>
        <dbReference type="SAM" id="Phobius"/>
    </source>
</evidence>
<evidence type="ECO:0000313" key="4">
    <source>
        <dbReference type="Proteomes" id="UP000001940"/>
    </source>
</evidence>
<dbReference type="Bgee" id="WBGene00009702">
    <property type="expression patterns" value="Expressed in adult organism and 1 other cell type or tissue"/>
</dbReference>
<reference evidence="3 4" key="1">
    <citation type="journal article" date="1998" name="Science">
        <title>Genome sequence of the nematode C. elegans: a platform for investigating biology.</title>
        <authorList>
            <consortium name="The C. elegans sequencing consortium"/>
            <person name="Sulson J.E."/>
            <person name="Waterston R."/>
        </authorList>
    </citation>
    <scope>NUCLEOTIDE SEQUENCE [LARGE SCALE GENOMIC DNA]</scope>
    <source>
        <strain evidence="3 4">Bristol N2</strain>
    </source>
</reference>
<keyword evidence="1" id="KW-1133">Transmembrane helix</keyword>
<dbReference type="KEGG" id="cel:CELE_F44F4.3"/>
<feature type="transmembrane region" description="Helical" evidence="1">
    <location>
        <begin position="196"/>
        <end position="224"/>
    </location>
</feature>
<evidence type="ECO:0000313" key="5">
    <source>
        <dbReference type="WormBase" id="F44F4.3"/>
    </source>
</evidence>
<dbReference type="PaxDb" id="6239-F44F4.3"/>
<gene>
    <name evidence="3" type="ORF">CELE_F44F4.3</name>
    <name evidence="3 5" type="ORF">F44F4.3</name>
</gene>
<keyword evidence="1" id="KW-0812">Transmembrane</keyword>
<dbReference type="AGR" id="WB:WBGene00009702"/>
<dbReference type="eggNOG" id="ENOG502TH4H">
    <property type="taxonomic scope" value="Eukaryota"/>
</dbReference>
<organism evidence="3 4">
    <name type="scientific">Caenorhabditis elegans</name>
    <dbReference type="NCBI Taxonomy" id="6239"/>
    <lineage>
        <taxon>Eukaryota</taxon>
        <taxon>Metazoa</taxon>
        <taxon>Ecdysozoa</taxon>
        <taxon>Nematoda</taxon>
        <taxon>Chromadorea</taxon>
        <taxon>Rhabditida</taxon>
        <taxon>Rhabditina</taxon>
        <taxon>Rhabditomorpha</taxon>
        <taxon>Rhabditoidea</taxon>
        <taxon>Rhabditidae</taxon>
        <taxon>Peloderinae</taxon>
        <taxon>Caenorhabditis</taxon>
    </lineage>
</organism>
<dbReference type="GeneID" id="185749"/>
<dbReference type="InParanoid" id="Q20403"/>
<dbReference type="UCSC" id="F44F4.3">
    <property type="organism name" value="c. elegans"/>
</dbReference>
<keyword evidence="1" id="KW-0472">Membrane</keyword>
<dbReference type="OMA" id="CDAMNQF"/>
<accession>Q20403</accession>
<dbReference type="EMBL" id="BX284602">
    <property type="protein sequence ID" value="CAA85454.1"/>
    <property type="molecule type" value="Genomic_DNA"/>
</dbReference>
<keyword evidence="4" id="KW-1185">Reference proteome</keyword>
<feature type="chain" id="PRO_5004199263" evidence="2">
    <location>
        <begin position="25"/>
        <end position="266"/>
    </location>
</feature>
<dbReference type="FunCoup" id="Q20403">
    <property type="interactions" value="842"/>
</dbReference>
<evidence type="ECO:0000313" key="3">
    <source>
        <dbReference type="EMBL" id="CAA85454.1"/>
    </source>
</evidence>
<dbReference type="RefSeq" id="NP_496342.1">
    <property type="nucleotide sequence ID" value="NM_063941.1"/>
</dbReference>
<dbReference type="SMR" id="Q20403"/>